<sequence length="41" mass="4744">MWRLEDGYASYAMVDYTAGPLNDILVDVLCTLRFYAVRGWV</sequence>
<reference evidence="1 2" key="1">
    <citation type="submission" date="2017-10" db="EMBL/GenBank/DDBJ databases">
        <title>Bifidobacterium genomics.</title>
        <authorList>
            <person name="Lugli G.A."/>
            <person name="Milani C."/>
            <person name="Mancabelli L."/>
        </authorList>
    </citation>
    <scope>NUCLEOTIDE SEQUENCE [LARGE SCALE GENOMIC DNA]</scope>
    <source>
        <strain evidence="1 2">1747B</strain>
    </source>
</reference>
<protein>
    <submittedName>
        <fullName evidence="1">Uncharacterized protein</fullName>
    </submittedName>
</protein>
<dbReference type="AlphaFoldDB" id="A0A2N3QQU5"/>
<accession>A0A2N3QQU5</accession>
<evidence type="ECO:0000313" key="2">
    <source>
        <dbReference type="Proteomes" id="UP000233722"/>
    </source>
</evidence>
<evidence type="ECO:0000313" key="1">
    <source>
        <dbReference type="EMBL" id="PKU94180.1"/>
    </source>
</evidence>
<name>A0A2N3QQU5_9BIFI</name>
<gene>
    <name evidence="1" type="ORF">CQR45_1337</name>
</gene>
<proteinExistence type="predicted"/>
<comment type="caution">
    <text evidence="1">The sequence shown here is derived from an EMBL/GenBank/DDBJ whole genome shotgun (WGS) entry which is preliminary data.</text>
</comment>
<dbReference type="EMBL" id="PCHA01000020">
    <property type="protein sequence ID" value="PKU94180.1"/>
    <property type="molecule type" value="Genomic_DNA"/>
</dbReference>
<organism evidence="1 2">
    <name type="scientific">Bifidobacterium pseudolongum subsp. globosum</name>
    <dbReference type="NCBI Taxonomy" id="1690"/>
    <lineage>
        <taxon>Bacteria</taxon>
        <taxon>Bacillati</taxon>
        <taxon>Actinomycetota</taxon>
        <taxon>Actinomycetes</taxon>
        <taxon>Bifidobacteriales</taxon>
        <taxon>Bifidobacteriaceae</taxon>
        <taxon>Bifidobacterium</taxon>
    </lineage>
</organism>
<dbReference type="Proteomes" id="UP000233722">
    <property type="component" value="Unassembled WGS sequence"/>
</dbReference>
<dbReference type="RefSeq" id="WP_257468643.1">
    <property type="nucleotide sequence ID" value="NZ_PCHA01000020.1"/>
</dbReference>